<keyword evidence="2" id="KW-1185">Reference proteome</keyword>
<proteinExistence type="predicted"/>
<reference evidence="1 2" key="1">
    <citation type="submission" date="2019-01" db="EMBL/GenBank/DDBJ databases">
        <authorList>
            <person name="Chen W.-M."/>
        </authorList>
    </citation>
    <scope>NUCLEOTIDE SEQUENCE [LARGE SCALE GENOMIC DNA]</scope>
    <source>
        <strain evidence="1 2">ICH-3</strain>
    </source>
</reference>
<protein>
    <submittedName>
        <fullName evidence="1">Uncharacterized protein</fullName>
    </submittedName>
</protein>
<dbReference type="Proteomes" id="UP000288178">
    <property type="component" value="Unassembled WGS sequence"/>
</dbReference>
<dbReference type="EMBL" id="SACT01000005">
    <property type="protein sequence ID" value="RVT50480.1"/>
    <property type="molecule type" value="Genomic_DNA"/>
</dbReference>
<name>A0A437JTK1_9BURK</name>
<dbReference type="RefSeq" id="WP_128199307.1">
    <property type="nucleotide sequence ID" value="NZ_SACT01000005.1"/>
</dbReference>
<sequence>MLISTVGTVPADNHRSPALCATAVLARRPAVVAQPMLDRPGSDADRTGFEIGWDHAHHRLVPPADHLHAGNPVRQGWEAGQAVFGTRTLQATPQVRKWLQLRLGAWLRGKAFEPVGVTPAFLKRIAVPVCPITGGLLTQGTGTGSDASVDRVNNRAGYAVGNLAVMSTHANRAKSEYDWEDAVGFARQIERGGLGEIDGLTAHQWSRLAVLMSFCTPLPHAQAAALPLLVLPPARLRVLNPAQVLQILLTLRFMQPGQPARADRLAALFPPALRTPVLMLMVSLLSRRISAGTGARPAAVQRAMEAAWAEPAILRRWQAVAAALTSAQCERIVERLVAHRLAPSGWRCLPLDQATEGWALETAGRAASSGEGLDLATDQRSVPAVASPSALPTPVRSGIRMRGAATAAGVAWLR</sequence>
<comment type="caution">
    <text evidence="1">The sequence shown here is derived from an EMBL/GenBank/DDBJ whole genome shotgun (WGS) entry which is preliminary data.</text>
</comment>
<evidence type="ECO:0000313" key="1">
    <source>
        <dbReference type="EMBL" id="RVT50480.1"/>
    </source>
</evidence>
<dbReference type="OrthoDB" id="9129493at2"/>
<evidence type="ECO:0000313" key="2">
    <source>
        <dbReference type="Proteomes" id="UP000288178"/>
    </source>
</evidence>
<accession>A0A437JTK1</accession>
<gene>
    <name evidence="1" type="ORF">ENE75_15870</name>
</gene>
<dbReference type="AlphaFoldDB" id="A0A437JTK1"/>
<organism evidence="1 2">
    <name type="scientific">Rubrivivax albus</name>
    <dbReference type="NCBI Taxonomy" id="2499835"/>
    <lineage>
        <taxon>Bacteria</taxon>
        <taxon>Pseudomonadati</taxon>
        <taxon>Pseudomonadota</taxon>
        <taxon>Betaproteobacteria</taxon>
        <taxon>Burkholderiales</taxon>
        <taxon>Sphaerotilaceae</taxon>
        <taxon>Rubrivivax</taxon>
    </lineage>
</organism>